<evidence type="ECO:0008006" key="3">
    <source>
        <dbReference type="Google" id="ProtNLM"/>
    </source>
</evidence>
<protein>
    <recommendedName>
        <fullName evidence="3">Thioester reductase (TE) domain-containing protein</fullName>
    </recommendedName>
</protein>
<organism evidence="1 2">
    <name type="scientific">Tilletia caries</name>
    <name type="common">wheat bunt fungus</name>
    <dbReference type="NCBI Taxonomy" id="13290"/>
    <lineage>
        <taxon>Eukaryota</taxon>
        <taxon>Fungi</taxon>
        <taxon>Dikarya</taxon>
        <taxon>Basidiomycota</taxon>
        <taxon>Ustilaginomycotina</taxon>
        <taxon>Exobasidiomycetes</taxon>
        <taxon>Tilletiales</taxon>
        <taxon>Tilletiaceae</taxon>
        <taxon>Tilletia</taxon>
    </lineage>
</organism>
<comment type="caution">
    <text evidence="1">The sequence shown here is derived from an EMBL/GenBank/DDBJ whole genome shotgun (WGS) entry which is preliminary data.</text>
</comment>
<sequence length="204" mass="21753">MSSLVATLPCSGTDSAVNLGSTLLDMVQSVLASVYGTETPIKPDTSLTLELGQDFLRATMIRTSIVTSLRAAAESGAIPQTAAFDPEKLPALLTYQYSTPAELANFLHESITGKGKSLRDLAASQAALMTELVEKYSQQIIASHRSTDRSADKEGELLKPGLLNRIFKRKRSSSSKPRTHTVLLTGSSGAFGTTLLEQLVNHSG</sequence>
<feature type="non-terminal residue" evidence="1">
    <location>
        <position position="204"/>
    </location>
</feature>
<name>A0A8T8SA82_9BASI</name>
<reference evidence="1" key="1">
    <citation type="submission" date="2016-04" db="EMBL/GenBank/DDBJ databases">
        <authorList>
            <person name="Nguyen H.D."/>
            <person name="Kesanakurti P."/>
            <person name="Cullis J."/>
            <person name="Levesque C.A."/>
            <person name="Hambleton S."/>
        </authorList>
    </citation>
    <scope>NUCLEOTIDE SEQUENCE</scope>
    <source>
        <strain evidence="1">DAOMC 238032</strain>
    </source>
</reference>
<gene>
    <name evidence="1" type="ORF">A4X03_0g9607</name>
</gene>
<reference evidence="1" key="2">
    <citation type="journal article" date="2019" name="IMA Fungus">
        <title>Genome sequencing and comparison of five Tilletia species to identify candidate genes for the detection of regulated species infecting wheat.</title>
        <authorList>
            <person name="Nguyen H.D.T."/>
            <person name="Sultana T."/>
            <person name="Kesanakurti P."/>
            <person name="Hambleton S."/>
        </authorList>
    </citation>
    <scope>NUCLEOTIDE SEQUENCE</scope>
    <source>
        <strain evidence="1">DAOMC 238032</strain>
    </source>
</reference>
<dbReference type="Proteomes" id="UP000077671">
    <property type="component" value="Unassembled WGS sequence"/>
</dbReference>
<proteinExistence type="predicted"/>
<dbReference type="AlphaFoldDB" id="A0A8T8SA82"/>
<accession>A0A8T8SA82</accession>
<evidence type="ECO:0000313" key="1">
    <source>
        <dbReference type="EMBL" id="KAE8235929.1"/>
    </source>
</evidence>
<dbReference type="EMBL" id="LWDD02004023">
    <property type="protein sequence ID" value="KAE8235929.1"/>
    <property type="molecule type" value="Genomic_DNA"/>
</dbReference>
<evidence type="ECO:0000313" key="2">
    <source>
        <dbReference type="Proteomes" id="UP000077671"/>
    </source>
</evidence>